<organism evidence="1 2">
    <name type="scientific">Penicillium oxalicum (strain 114-2 / CGMCC 5302)</name>
    <name type="common">Penicillium decumbens</name>
    <dbReference type="NCBI Taxonomy" id="933388"/>
    <lineage>
        <taxon>Eukaryota</taxon>
        <taxon>Fungi</taxon>
        <taxon>Dikarya</taxon>
        <taxon>Ascomycota</taxon>
        <taxon>Pezizomycotina</taxon>
        <taxon>Eurotiomycetes</taxon>
        <taxon>Eurotiomycetidae</taxon>
        <taxon>Eurotiales</taxon>
        <taxon>Aspergillaceae</taxon>
        <taxon>Penicillium</taxon>
    </lineage>
</organism>
<reference evidence="1 2" key="1">
    <citation type="journal article" date="2013" name="PLoS ONE">
        <title>Genomic and secretomic analyses reveal unique features of the lignocellulolytic enzyme system of Penicillium decumbens.</title>
        <authorList>
            <person name="Liu G."/>
            <person name="Zhang L."/>
            <person name="Wei X."/>
            <person name="Zou G."/>
            <person name="Qin Y."/>
            <person name="Ma L."/>
            <person name="Li J."/>
            <person name="Zheng H."/>
            <person name="Wang S."/>
            <person name="Wang C."/>
            <person name="Xun L."/>
            <person name="Zhao G.-P."/>
            <person name="Zhou Z."/>
            <person name="Qu Y."/>
        </authorList>
    </citation>
    <scope>NUCLEOTIDE SEQUENCE [LARGE SCALE GENOMIC DNA]</scope>
    <source>
        <strain evidence="2">114-2 / CGMCC 5302</strain>
    </source>
</reference>
<evidence type="ECO:0000313" key="1">
    <source>
        <dbReference type="EMBL" id="EPS33353.1"/>
    </source>
</evidence>
<dbReference type="EMBL" id="KB644415">
    <property type="protein sequence ID" value="EPS33353.1"/>
    <property type="molecule type" value="Genomic_DNA"/>
</dbReference>
<gene>
    <name evidence="1" type="ORF">PDE_08315</name>
</gene>
<dbReference type="HOGENOM" id="CLU_2469818_0_0_1"/>
<evidence type="ECO:0000313" key="2">
    <source>
        <dbReference type="Proteomes" id="UP000019376"/>
    </source>
</evidence>
<name>S8B3G3_PENO1</name>
<protein>
    <submittedName>
        <fullName evidence="1">Uncharacterized protein</fullName>
    </submittedName>
</protein>
<proteinExistence type="predicted"/>
<dbReference type="Proteomes" id="UP000019376">
    <property type="component" value="Unassembled WGS sequence"/>
</dbReference>
<keyword evidence="2" id="KW-1185">Reference proteome</keyword>
<dbReference type="AlphaFoldDB" id="S8B3G3"/>
<sequence>MRLRGSITGEEKKKDENASMSVFRCRFRKNPGPKYQFFVMQKMHTEQAQMIRRVCASDIDSAEVLVNMERVQQVNQDKENPPAERWAR</sequence>
<accession>S8B3G3</accession>